<protein>
    <submittedName>
        <fullName evidence="2">Uncharacterized protein</fullName>
    </submittedName>
</protein>
<dbReference type="EMBL" id="QTTT01000001">
    <property type="protein sequence ID" value="REE98227.1"/>
    <property type="molecule type" value="Genomic_DNA"/>
</dbReference>
<evidence type="ECO:0000256" key="1">
    <source>
        <dbReference type="SAM" id="Phobius"/>
    </source>
</evidence>
<accession>A0A3D9SRI5</accession>
<sequence length="68" mass="6850">MASGGRHRFDAGAAVAGLFFLTAAGIFLAGAIAGDPVVPLDYLAAGTLIGLGVVGIIRVLTRGLRRDL</sequence>
<evidence type="ECO:0000313" key="2">
    <source>
        <dbReference type="EMBL" id="REE98227.1"/>
    </source>
</evidence>
<keyword evidence="1" id="KW-0472">Membrane</keyword>
<keyword evidence="1" id="KW-1133">Transmembrane helix</keyword>
<dbReference type="AlphaFoldDB" id="A0A3D9SRI5"/>
<name>A0A3D9SRI5_9ACTN</name>
<evidence type="ECO:0000313" key="3">
    <source>
        <dbReference type="Proteomes" id="UP000256661"/>
    </source>
</evidence>
<feature type="transmembrane region" description="Helical" evidence="1">
    <location>
        <begin position="12"/>
        <end position="34"/>
    </location>
</feature>
<feature type="transmembrane region" description="Helical" evidence="1">
    <location>
        <begin position="40"/>
        <end position="60"/>
    </location>
</feature>
<comment type="caution">
    <text evidence="2">The sequence shown here is derived from an EMBL/GenBank/DDBJ whole genome shotgun (WGS) entry which is preliminary data.</text>
</comment>
<proteinExistence type="predicted"/>
<gene>
    <name evidence="2" type="ORF">DFJ69_3711</name>
</gene>
<dbReference type="RefSeq" id="WP_116023712.1">
    <property type="nucleotide sequence ID" value="NZ_QTTT01000001.1"/>
</dbReference>
<dbReference type="Proteomes" id="UP000256661">
    <property type="component" value="Unassembled WGS sequence"/>
</dbReference>
<keyword evidence="3" id="KW-1185">Reference proteome</keyword>
<organism evidence="2 3">
    <name type="scientific">Thermomonospora umbrina</name>
    <dbReference type="NCBI Taxonomy" id="111806"/>
    <lineage>
        <taxon>Bacteria</taxon>
        <taxon>Bacillati</taxon>
        <taxon>Actinomycetota</taxon>
        <taxon>Actinomycetes</taxon>
        <taxon>Streptosporangiales</taxon>
        <taxon>Thermomonosporaceae</taxon>
        <taxon>Thermomonospora</taxon>
    </lineage>
</organism>
<reference evidence="2 3" key="1">
    <citation type="submission" date="2018-08" db="EMBL/GenBank/DDBJ databases">
        <title>Sequencing the genomes of 1000 actinobacteria strains.</title>
        <authorList>
            <person name="Klenk H.-P."/>
        </authorList>
    </citation>
    <scope>NUCLEOTIDE SEQUENCE [LARGE SCALE GENOMIC DNA]</scope>
    <source>
        <strain evidence="2 3">DSM 43927</strain>
    </source>
</reference>
<keyword evidence="1" id="KW-0812">Transmembrane</keyword>